<name>A0A1F6EET9_9BACT</name>
<protein>
    <recommendedName>
        <fullName evidence="3">Blue (type 1) copper domain-containing protein</fullName>
    </recommendedName>
</protein>
<dbReference type="SUPFAM" id="SSF49503">
    <property type="entry name" value="Cupredoxins"/>
    <property type="match status" value="1"/>
</dbReference>
<evidence type="ECO:0000313" key="1">
    <source>
        <dbReference type="EMBL" id="OGG72169.1"/>
    </source>
</evidence>
<gene>
    <name evidence="1" type="ORF">A3E65_02235</name>
</gene>
<comment type="caution">
    <text evidence="1">The sequence shown here is derived from an EMBL/GenBank/DDBJ whole genome shotgun (WGS) entry which is preliminary data.</text>
</comment>
<dbReference type="AlphaFoldDB" id="A0A1F6EET9"/>
<accession>A0A1F6EET9</accession>
<organism evidence="1 2">
    <name type="scientific">Candidatus Kaiserbacteria bacterium RIFCSPHIGHO2_12_FULL_56_13</name>
    <dbReference type="NCBI Taxonomy" id="1798505"/>
    <lineage>
        <taxon>Bacteria</taxon>
        <taxon>Candidatus Kaiseribacteriota</taxon>
    </lineage>
</organism>
<sequence length="164" mass="17349">MKGLSILVVLLIIIGGGWYLYKSQAAAPGGDAATGTMPTELEPQQVVVTYTDEGFSPTEVTVPVNATVTWTNDISGDMWVASAIHPTHMVYDGTTLSEHCAGGIASSPDVFDVCTGIGTGGSWSFTFDKTGTWKYHDHIATNRFGTVIVTEAVEEMDATDDAAL</sequence>
<proteinExistence type="predicted"/>
<dbReference type="EMBL" id="MFLS01000021">
    <property type="protein sequence ID" value="OGG72169.1"/>
    <property type="molecule type" value="Genomic_DNA"/>
</dbReference>
<evidence type="ECO:0000313" key="2">
    <source>
        <dbReference type="Proteomes" id="UP000178392"/>
    </source>
</evidence>
<reference evidence="1 2" key="1">
    <citation type="journal article" date="2016" name="Nat. Commun.">
        <title>Thousands of microbial genomes shed light on interconnected biogeochemical processes in an aquifer system.</title>
        <authorList>
            <person name="Anantharaman K."/>
            <person name="Brown C.T."/>
            <person name="Hug L.A."/>
            <person name="Sharon I."/>
            <person name="Castelle C.J."/>
            <person name="Probst A.J."/>
            <person name="Thomas B.C."/>
            <person name="Singh A."/>
            <person name="Wilkins M.J."/>
            <person name="Karaoz U."/>
            <person name="Brodie E.L."/>
            <person name="Williams K.H."/>
            <person name="Hubbard S.S."/>
            <person name="Banfield J.F."/>
        </authorList>
    </citation>
    <scope>NUCLEOTIDE SEQUENCE [LARGE SCALE GENOMIC DNA]</scope>
</reference>
<dbReference type="Proteomes" id="UP000178392">
    <property type="component" value="Unassembled WGS sequence"/>
</dbReference>
<dbReference type="Gene3D" id="2.60.40.420">
    <property type="entry name" value="Cupredoxins - blue copper proteins"/>
    <property type="match status" value="1"/>
</dbReference>
<evidence type="ECO:0008006" key="3">
    <source>
        <dbReference type="Google" id="ProtNLM"/>
    </source>
</evidence>
<dbReference type="InterPro" id="IPR008972">
    <property type="entry name" value="Cupredoxin"/>
</dbReference>